<feature type="transmembrane region" description="Helical" evidence="1">
    <location>
        <begin position="42"/>
        <end position="63"/>
    </location>
</feature>
<keyword evidence="3" id="KW-1185">Reference proteome</keyword>
<dbReference type="EMBL" id="PTJC01000006">
    <property type="protein sequence ID" value="PPK85608.1"/>
    <property type="molecule type" value="Genomic_DNA"/>
</dbReference>
<gene>
    <name evidence="2" type="ORF">CLV84_2511</name>
</gene>
<name>A0A2S6I353_9BACT</name>
<dbReference type="OrthoDB" id="1494868at2"/>
<keyword evidence="1" id="KW-0472">Membrane</keyword>
<dbReference type="RefSeq" id="WP_104420101.1">
    <property type="nucleotide sequence ID" value="NZ_PTJC01000006.1"/>
</dbReference>
<comment type="caution">
    <text evidence="2">The sequence shown here is derived from an EMBL/GenBank/DDBJ whole genome shotgun (WGS) entry which is preliminary data.</text>
</comment>
<evidence type="ECO:0000256" key="1">
    <source>
        <dbReference type="SAM" id="Phobius"/>
    </source>
</evidence>
<keyword evidence="1" id="KW-1133">Transmembrane helix</keyword>
<reference evidence="2 3" key="1">
    <citation type="submission" date="2018-02" db="EMBL/GenBank/DDBJ databases">
        <title>Genomic Encyclopedia of Archaeal and Bacterial Type Strains, Phase II (KMG-II): from individual species to whole genera.</title>
        <authorList>
            <person name="Goeker M."/>
        </authorList>
    </citation>
    <scope>NUCLEOTIDE SEQUENCE [LARGE SCALE GENOMIC DNA]</scope>
    <source>
        <strain evidence="2 3">DSM 29526</strain>
    </source>
</reference>
<evidence type="ECO:0000313" key="2">
    <source>
        <dbReference type="EMBL" id="PPK85608.1"/>
    </source>
</evidence>
<dbReference type="Proteomes" id="UP000237662">
    <property type="component" value="Unassembled WGS sequence"/>
</dbReference>
<dbReference type="AlphaFoldDB" id="A0A2S6I353"/>
<accession>A0A2S6I353</accession>
<proteinExistence type="predicted"/>
<organism evidence="2 3">
    <name type="scientific">Neolewinella xylanilytica</name>
    <dbReference type="NCBI Taxonomy" id="1514080"/>
    <lineage>
        <taxon>Bacteria</taxon>
        <taxon>Pseudomonadati</taxon>
        <taxon>Bacteroidota</taxon>
        <taxon>Saprospiria</taxon>
        <taxon>Saprospirales</taxon>
        <taxon>Lewinellaceae</taxon>
        <taxon>Neolewinella</taxon>
    </lineage>
</organism>
<evidence type="ECO:0000313" key="3">
    <source>
        <dbReference type="Proteomes" id="UP000237662"/>
    </source>
</evidence>
<feature type="transmembrane region" description="Helical" evidence="1">
    <location>
        <begin position="12"/>
        <end position="30"/>
    </location>
</feature>
<protein>
    <submittedName>
        <fullName evidence="2">Uncharacterized protein</fullName>
    </submittedName>
</protein>
<keyword evidence="1" id="KW-0812">Transmembrane</keyword>
<sequence length="73" mass="8064">MNGPTPSPTRTALQAIGGILLSATTVYLLLHGAEIRSGTHYLDWPLIRALSLIGLLTLSYSFYEVQRSLQRSY</sequence>